<name>A0A2H0FJF7_9BACT</name>
<protein>
    <submittedName>
        <fullName evidence="4">ATP-dependent DNA helicase RecG</fullName>
    </submittedName>
</protein>
<dbReference type="InterPro" id="IPR047112">
    <property type="entry name" value="RecG/Mfd"/>
</dbReference>
<dbReference type="PROSITE" id="PS51194">
    <property type="entry name" value="HELICASE_CTER"/>
    <property type="match status" value="1"/>
</dbReference>
<evidence type="ECO:0000313" key="5">
    <source>
        <dbReference type="Proteomes" id="UP000230778"/>
    </source>
</evidence>
<gene>
    <name evidence="4" type="ORF">COW72_01560</name>
</gene>
<dbReference type="Pfam" id="PF19833">
    <property type="entry name" value="RecG_dom3_C"/>
    <property type="match status" value="1"/>
</dbReference>
<dbReference type="GO" id="GO:0006281">
    <property type="term" value="P:DNA repair"/>
    <property type="evidence" value="ECO:0007669"/>
    <property type="project" value="InterPro"/>
</dbReference>
<sequence>QEYEKLRKDVFPDLNVGMLHGKMKTEEKEKALTDFRERKTDILVSTSVIEVGIDFPNAAIMMIEGSDKFGLAQLHQFRGRVGRGEHQSYCFLFSEFRSNPRLKAMVVSQDGFELAEKDLKLRGPGDLTGQRQWGFPDFVMASLKNIELVEKTREAAKKILTKDPELKKYPLLRGKL</sequence>
<accession>A0A2H0FJF7</accession>
<dbReference type="SMART" id="SM00490">
    <property type="entry name" value="HELICc"/>
    <property type="match status" value="1"/>
</dbReference>
<proteinExistence type="predicted"/>
<dbReference type="AlphaFoldDB" id="A0A2H0FJF7"/>
<comment type="caution">
    <text evidence="4">The sequence shown here is derived from an EMBL/GenBank/DDBJ whole genome shotgun (WGS) entry which is preliminary data.</text>
</comment>
<feature type="domain" description="Helicase C-terminal" evidence="3">
    <location>
        <begin position="1"/>
        <end position="125"/>
    </location>
</feature>
<dbReference type="EMBL" id="PCUC01000084">
    <property type="protein sequence ID" value="PIQ06838.1"/>
    <property type="molecule type" value="Genomic_DNA"/>
</dbReference>
<evidence type="ECO:0000256" key="2">
    <source>
        <dbReference type="ARBA" id="ARBA00022806"/>
    </source>
</evidence>
<dbReference type="SUPFAM" id="SSF52540">
    <property type="entry name" value="P-loop containing nucleoside triphosphate hydrolases"/>
    <property type="match status" value="1"/>
</dbReference>
<dbReference type="GO" id="GO:0003678">
    <property type="term" value="F:DNA helicase activity"/>
    <property type="evidence" value="ECO:0007669"/>
    <property type="project" value="TreeGrafter"/>
</dbReference>
<feature type="non-terminal residue" evidence="4">
    <location>
        <position position="1"/>
    </location>
</feature>
<dbReference type="PANTHER" id="PTHR47964:SF1">
    <property type="entry name" value="ATP-DEPENDENT DNA HELICASE HOMOLOG RECG, CHLOROPLASTIC"/>
    <property type="match status" value="1"/>
</dbReference>
<dbReference type="Gene3D" id="3.40.50.300">
    <property type="entry name" value="P-loop containing nucleotide triphosphate hydrolases"/>
    <property type="match status" value="1"/>
</dbReference>
<evidence type="ECO:0000256" key="1">
    <source>
        <dbReference type="ARBA" id="ARBA00022801"/>
    </source>
</evidence>
<dbReference type="InterPro" id="IPR045562">
    <property type="entry name" value="RecG_dom3_C"/>
</dbReference>
<feature type="non-terminal residue" evidence="4">
    <location>
        <position position="176"/>
    </location>
</feature>
<evidence type="ECO:0000259" key="3">
    <source>
        <dbReference type="PROSITE" id="PS51194"/>
    </source>
</evidence>
<dbReference type="InterPro" id="IPR027417">
    <property type="entry name" value="P-loop_NTPase"/>
</dbReference>
<dbReference type="GO" id="GO:0016787">
    <property type="term" value="F:hydrolase activity"/>
    <property type="evidence" value="ECO:0007669"/>
    <property type="project" value="UniProtKB-KW"/>
</dbReference>
<keyword evidence="2 4" id="KW-0067">ATP-binding</keyword>
<keyword evidence="1" id="KW-0378">Hydrolase</keyword>
<dbReference type="InterPro" id="IPR001650">
    <property type="entry name" value="Helicase_C-like"/>
</dbReference>
<dbReference type="Pfam" id="PF00271">
    <property type="entry name" value="Helicase_C"/>
    <property type="match status" value="1"/>
</dbReference>
<dbReference type="Proteomes" id="UP000230778">
    <property type="component" value="Unassembled WGS sequence"/>
</dbReference>
<keyword evidence="2 4" id="KW-0347">Helicase</keyword>
<evidence type="ECO:0000313" key="4">
    <source>
        <dbReference type="EMBL" id="PIQ06838.1"/>
    </source>
</evidence>
<dbReference type="PANTHER" id="PTHR47964">
    <property type="entry name" value="ATP-DEPENDENT DNA HELICASE HOMOLOG RECG, CHLOROPLASTIC"/>
    <property type="match status" value="1"/>
</dbReference>
<organism evidence="4 5">
    <name type="scientific">Candidatus Nealsonbacteria bacterium CG18_big_fil_WC_8_21_14_2_50_37_10</name>
    <dbReference type="NCBI Taxonomy" id="1974717"/>
    <lineage>
        <taxon>Bacteria</taxon>
        <taxon>Candidatus Nealsoniibacteriota</taxon>
    </lineage>
</organism>
<reference evidence="4 5" key="1">
    <citation type="submission" date="2017-09" db="EMBL/GenBank/DDBJ databases">
        <title>Depth-based differentiation of microbial function through sediment-hosted aquifers and enrichment of novel symbionts in the deep terrestrial subsurface.</title>
        <authorList>
            <person name="Probst A.J."/>
            <person name="Ladd B."/>
            <person name="Jarett J.K."/>
            <person name="Geller-Mcgrath D.E."/>
            <person name="Sieber C.M."/>
            <person name="Emerson J.B."/>
            <person name="Anantharaman K."/>
            <person name="Thomas B.C."/>
            <person name="Malmstrom R."/>
            <person name="Stieglmeier M."/>
            <person name="Klingl A."/>
            <person name="Woyke T."/>
            <person name="Ryan C.M."/>
            <person name="Banfield J.F."/>
        </authorList>
    </citation>
    <scope>NUCLEOTIDE SEQUENCE [LARGE SCALE GENOMIC DNA]</scope>
    <source>
        <strain evidence="4">CG18_big_fil_WC_8_21_14_2_50_37_10</strain>
    </source>
</reference>
<keyword evidence="2 4" id="KW-0547">Nucleotide-binding</keyword>